<evidence type="ECO:0000313" key="5">
    <source>
        <dbReference type="Proteomes" id="UP001162162"/>
    </source>
</evidence>
<proteinExistence type="inferred from homology"/>
<evidence type="ECO:0000256" key="1">
    <source>
        <dbReference type="ARBA" id="ARBA00008601"/>
    </source>
</evidence>
<evidence type="ECO:0000256" key="3">
    <source>
        <dbReference type="ARBA" id="ARBA00022912"/>
    </source>
</evidence>
<keyword evidence="2" id="KW-0378">Hydrolase</keyword>
<dbReference type="PANTHER" id="PTHR45961">
    <property type="entry name" value="IP21249P"/>
    <property type="match status" value="1"/>
</dbReference>
<protein>
    <submittedName>
        <fullName evidence="4">Uncharacterized protein</fullName>
    </submittedName>
</protein>
<keyword evidence="3" id="KW-0904">Protein phosphatase</keyword>
<dbReference type="EMBL" id="JAPWTK010000007">
    <property type="protein sequence ID" value="KAJ8960710.1"/>
    <property type="molecule type" value="Genomic_DNA"/>
</dbReference>
<dbReference type="AlphaFoldDB" id="A0AAV8ZAV6"/>
<reference evidence="4" key="1">
    <citation type="journal article" date="2023" name="Insect Mol. Biol.">
        <title>Genome sequencing provides insights into the evolution of gene families encoding plant cell wall-degrading enzymes in longhorned beetles.</title>
        <authorList>
            <person name="Shin N.R."/>
            <person name="Okamura Y."/>
            <person name="Kirsch R."/>
            <person name="Pauchet Y."/>
        </authorList>
    </citation>
    <scope>NUCLEOTIDE SEQUENCE</scope>
    <source>
        <strain evidence="4">AMC_N1</strain>
    </source>
</reference>
<dbReference type="InterPro" id="IPR029021">
    <property type="entry name" value="Prot-tyrosine_phosphatase-like"/>
</dbReference>
<comment type="similarity">
    <text evidence="1">Belongs to the protein-tyrosine phosphatase family. Non-receptor class dual specificity subfamily.</text>
</comment>
<keyword evidence="5" id="KW-1185">Reference proteome</keyword>
<evidence type="ECO:0000256" key="2">
    <source>
        <dbReference type="ARBA" id="ARBA00022801"/>
    </source>
</evidence>
<dbReference type="GO" id="GO:0004721">
    <property type="term" value="F:phosphoprotein phosphatase activity"/>
    <property type="evidence" value="ECO:0007669"/>
    <property type="project" value="UniProtKB-KW"/>
</dbReference>
<organism evidence="4 5">
    <name type="scientific">Aromia moschata</name>
    <dbReference type="NCBI Taxonomy" id="1265417"/>
    <lineage>
        <taxon>Eukaryota</taxon>
        <taxon>Metazoa</taxon>
        <taxon>Ecdysozoa</taxon>
        <taxon>Arthropoda</taxon>
        <taxon>Hexapoda</taxon>
        <taxon>Insecta</taxon>
        <taxon>Pterygota</taxon>
        <taxon>Neoptera</taxon>
        <taxon>Endopterygota</taxon>
        <taxon>Coleoptera</taxon>
        <taxon>Polyphaga</taxon>
        <taxon>Cucujiformia</taxon>
        <taxon>Chrysomeloidea</taxon>
        <taxon>Cerambycidae</taxon>
        <taxon>Cerambycinae</taxon>
        <taxon>Callichromatini</taxon>
        <taxon>Aromia</taxon>
    </lineage>
</organism>
<dbReference type="Proteomes" id="UP001162162">
    <property type="component" value="Unassembled WGS sequence"/>
</dbReference>
<accession>A0AAV8ZAV6</accession>
<dbReference type="PANTHER" id="PTHR45961:SF6">
    <property type="entry name" value="IP21249P"/>
    <property type="match status" value="1"/>
</dbReference>
<gene>
    <name evidence="4" type="ORF">NQ318_020002</name>
</gene>
<dbReference type="Gene3D" id="3.90.190.10">
    <property type="entry name" value="Protein tyrosine phosphatase superfamily"/>
    <property type="match status" value="1"/>
</dbReference>
<comment type="caution">
    <text evidence="4">The sequence shown here is derived from an EMBL/GenBank/DDBJ whole genome shotgun (WGS) entry which is preliminary data.</text>
</comment>
<dbReference type="InterPro" id="IPR052103">
    <property type="entry name" value="Dual_spec_Phospatases"/>
</dbReference>
<dbReference type="GO" id="GO:0005737">
    <property type="term" value="C:cytoplasm"/>
    <property type="evidence" value="ECO:0007669"/>
    <property type="project" value="TreeGrafter"/>
</dbReference>
<evidence type="ECO:0000313" key="4">
    <source>
        <dbReference type="EMBL" id="KAJ8960710.1"/>
    </source>
</evidence>
<sequence length="239" mass="27104">MGCVSAAKPPTPPPPALELAAADCERELHFFSVYNKCGIADAAISKNKPIFQLCLRTQLEKNRWRTIAIKDMGLSRGQKQRFYNKYHHFLTIITKSVQGDQLELGVISECSESISRLLSPFIGNLSELTENLILTSASSVNPHIIESLGVTCIISCAPELPDVPLPHESYNYVKLRRTRIRPNCGFFTQLIKYEKQLYGTNSVRMVFNELVQMEIPNIYESEYRSHSNFVKKRNGNGRH</sequence>
<name>A0AAV8ZAV6_9CUCU</name>